<dbReference type="PANTHER" id="PTHR15020:SF11">
    <property type="entry name" value="OS06G0360300 PROTEIN"/>
    <property type="match status" value="1"/>
</dbReference>
<dbReference type="InterPro" id="IPR016040">
    <property type="entry name" value="NAD(P)-bd_dom"/>
</dbReference>
<name>A0A381W0J8_9ZZZZ</name>
<protein>
    <recommendedName>
        <fullName evidence="1">NAD(P)-binding domain-containing protein</fullName>
    </recommendedName>
</protein>
<proteinExistence type="predicted"/>
<dbReference type="PANTHER" id="PTHR15020">
    <property type="entry name" value="FLAVIN REDUCTASE-RELATED"/>
    <property type="match status" value="1"/>
</dbReference>
<dbReference type="EMBL" id="UINC01010353">
    <property type="protein sequence ID" value="SVA46086.1"/>
    <property type="molecule type" value="Genomic_DNA"/>
</dbReference>
<sequence length="247" mass="27691">MKIKDKITVLVAGASGATGRLLVEQLLDYGQHVKIIVRSKNNLPESIKSNRNVTIIQASILDLSVAELNEYVEGCNAIASCLGHNMSIQGIFGKPRKLVTDATKRLCSAINEGEPNSMVKYILMNTVGNRNRDLPEKISFGEKCIIWLLRLLVPPHIDNEEAAEFLRTKIGQNDNTIKWVVVRPSSLIDEEDVSEYKTHSSPTRSAIFNDGKVSRVNVAAFMNKLITDQNLWEKWKGQMPVIYNKEK</sequence>
<evidence type="ECO:0000313" key="2">
    <source>
        <dbReference type="EMBL" id="SVA46086.1"/>
    </source>
</evidence>
<feature type="domain" description="NAD(P)-binding" evidence="1">
    <location>
        <begin position="13"/>
        <end position="228"/>
    </location>
</feature>
<dbReference type="Gene3D" id="3.40.50.720">
    <property type="entry name" value="NAD(P)-binding Rossmann-like Domain"/>
    <property type="match status" value="1"/>
</dbReference>
<evidence type="ECO:0000259" key="1">
    <source>
        <dbReference type="Pfam" id="PF13460"/>
    </source>
</evidence>
<accession>A0A381W0J8</accession>
<dbReference type="AlphaFoldDB" id="A0A381W0J8"/>
<reference evidence="2" key="1">
    <citation type="submission" date="2018-05" db="EMBL/GenBank/DDBJ databases">
        <authorList>
            <person name="Lanie J.A."/>
            <person name="Ng W.-L."/>
            <person name="Kazmierczak K.M."/>
            <person name="Andrzejewski T.M."/>
            <person name="Davidsen T.M."/>
            <person name="Wayne K.J."/>
            <person name="Tettelin H."/>
            <person name="Glass J.I."/>
            <person name="Rusch D."/>
            <person name="Podicherti R."/>
            <person name="Tsui H.-C.T."/>
            <person name="Winkler M.E."/>
        </authorList>
    </citation>
    <scope>NUCLEOTIDE SEQUENCE</scope>
</reference>
<organism evidence="2">
    <name type="scientific">marine metagenome</name>
    <dbReference type="NCBI Taxonomy" id="408172"/>
    <lineage>
        <taxon>unclassified sequences</taxon>
        <taxon>metagenomes</taxon>
        <taxon>ecological metagenomes</taxon>
    </lineage>
</organism>
<gene>
    <name evidence="2" type="ORF">METZ01_LOCUS98940</name>
</gene>
<dbReference type="Pfam" id="PF13460">
    <property type="entry name" value="NAD_binding_10"/>
    <property type="match status" value="1"/>
</dbReference>
<dbReference type="SUPFAM" id="SSF51735">
    <property type="entry name" value="NAD(P)-binding Rossmann-fold domains"/>
    <property type="match status" value="1"/>
</dbReference>
<dbReference type="InterPro" id="IPR036291">
    <property type="entry name" value="NAD(P)-bd_dom_sf"/>
</dbReference>